<keyword evidence="3" id="KW-1052">Target cell membrane</keyword>
<keyword evidence="8" id="KW-1185">Reference proteome</keyword>
<protein>
    <submittedName>
        <fullName evidence="7">Uncharacterized protein</fullName>
    </submittedName>
</protein>
<keyword evidence="4" id="KW-1053">Target membrane</keyword>
<keyword evidence="5" id="KW-0166">Nematocyst</keyword>
<dbReference type="Proteomes" id="UP001519460">
    <property type="component" value="Unassembled WGS sequence"/>
</dbReference>
<organism evidence="7 8">
    <name type="scientific">Batillaria attramentaria</name>
    <dbReference type="NCBI Taxonomy" id="370345"/>
    <lineage>
        <taxon>Eukaryota</taxon>
        <taxon>Metazoa</taxon>
        <taxon>Spiralia</taxon>
        <taxon>Lophotrochozoa</taxon>
        <taxon>Mollusca</taxon>
        <taxon>Gastropoda</taxon>
        <taxon>Caenogastropoda</taxon>
        <taxon>Sorbeoconcha</taxon>
        <taxon>Cerithioidea</taxon>
        <taxon>Batillariidae</taxon>
        <taxon>Batillaria</taxon>
    </lineage>
</organism>
<dbReference type="AlphaFoldDB" id="A0ABD0L8K9"/>
<comment type="caution">
    <text evidence="7">The sequence shown here is derived from an EMBL/GenBank/DDBJ whole genome shotgun (WGS) entry which is preliminary data.</text>
</comment>
<dbReference type="InterPro" id="IPR050677">
    <property type="entry name" value="Actinoporin_PFT"/>
</dbReference>
<dbReference type="InterPro" id="IPR015926">
    <property type="entry name" value="Cytolysin/lectin"/>
</dbReference>
<keyword evidence="4" id="KW-0472">Membrane</keyword>
<dbReference type="PANTHER" id="PTHR40388:SF1">
    <property type="entry name" value="BRYOPORIN"/>
    <property type="match status" value="1"/>
</dbReference>
<dbReference type="SUPFAM" id="SSF63724">
    <property type="entry name" value="Cytolysin/lectin"/>
    <property type="match status" value="2"/>
</dbReference>
<reference evidence="7 8" key="1">
    <citation type="journal article" date="2023" name="Sci. Data">
        <title>Genome assembly of the Korean intertidal mud-creeper Batillaria attramentaria.</title>
        <authorList>
            <person name="Patra A.K."/>
            <person name="Ho P.T."/>
            <person name="Jun S."/>
            <person name="Lee S.J."/>
            <person name="Kim Y."/>
            <person name="Won Y.J."/>
        </authorList>
    </citation>
    <scope>NUCLEOTIDE SEQUENCE [LARGE SCALE GENOMIC DNA]</scope>
    <source>
        <strain evidence="7">Wonlab-2016</strain>
    </source>
</reference>
<name>A0ABD0L8K9_9CAEN</name>
<feature type="chain" id="PRO_5044829832" evidence="6">
    <location>
        <begin position="26"/>
        <end position="506"/>
    </location>
</feature>
<comment type="subcellular location">
    <subcellularLocation>
        <location evidence="2">Nematocyst</location>
    </subcellularLocation>
    <subcellularLocation>
        <location evidence="1">Target cell membrane</location>
    </subcellularLocation>
</comment>
<keyword evidence="6" id="KW-0732">Signal</keyword>
<evidence type="ECO:0000256" key="6">
    <source>
        <dbReference type="SAM" id="SignalP"/>
    </source>
</evidence>
<feature type="signal peptide" evidence="6">
    <location>
        <begin position="1"/>
        <end position="25"/>
    </location>
</feature>
<evidence type="ECO:0000256" key="4">
    <source>
        <dbReference type="ARBA" id="ARBA00023298"/>
    </source>
</evidence>
<evidence type="ECO:0000256" key="2">
    <source>
        <dbReference type="ARBA" id="ARBA00004532"/>
    </source>
</evidence>
<dbReference type="PANTHER" id="PTHR40388">
    <property type="entry name" value="BRYOPORIN"/>
    <property type="match status" value="1"/>
</dbReference>
<evidence type="ECO:0000256" key="5">
    <source>
        <dbReference type="ARBA" id="ARBA00023331"/>
    </source>
</evidence>
<evidence type="ECO:0000256" key="3">
    <source>
        <dbReference type="ARBA" id="ARBA00022537"/>
    </source>
</evidence>
<proteinExistence type="predicted"/>
<dbReference type="GO" id="GO:0042151">
    <property type="term" value="C:nematocyst"/>
    <property type="evidence" value="ECO:0007669"/>
    <property type="project" value="UniProtKB-SubCell"/>
</dbReference>
<evidence type="ECO:0000313" key="7">
    <source>
        <dbReference type="EMBL" id="KAK7495630.1"/>
    </source>
</evidence>
<dbReference type="EMBL" id="JACVVK020000073">
    <property type="protein sequence ID" value="KAK7495630.1"/>
    <property type="molecule type" value="Genomic_DNA"/>
</dbReference>
<dbReference type="GO" id="GO:0044218">
    <property type="term" value="C:other organism cell membrane"/>
    <property type="evidence" value="ECO:0007669"/>
    <property type="project" value="UniProtKB-KW"/>
</dbReference>
<evidence type="ECO:0000256" key="1">
    <source>
        <dbReference type="ARBA" id="ARBA00004175"/>
    </source>
</evidence>
<dbReference type="Gene3D" id="2.60.270.20">
    <property type="entry name" value="Cytolysin/lectin"/>
    <property type="match status" value="1"/>
</dbReference>
<sequence>MTVTTHASLWLFLLLGTTLPLSTVAATTTPATVPANVVQNKVVVDSPNVKSLIFNNGQLTTCAIEVENWTRWPFVFPSVRMVSGKLALAPGIILPAGKVSMLVHKPIFAVEGTRGTVSWEVLRQTNRQRLHAMWTVPSSLAPAGNALAVGLSANGDVSSPPRDRIYRQMYTGVSDSQLGFSRGHFDEDVDPIKYEADGLIIDGIMGTGNKVDVRIVARPTAKADLAPRLRPWETPYLYSAHRGWQFSVERKVFVSLTEKVGALRTSDRSNHGRDDDTLRTAPLSTVAVSSSFITSTSNQNAISTVSASSFLFNSGQAVTCSIRVENWTHWPLVNPSVRVAAGEVAIAPDIVVAGGRETMLVHSSPHFILSGTWGTAAWEIMNQTNNRLIYVMWHVPNGHVVQKNTLGVGMAAVGNVTNPPGDAVYKQMFMETPSVLLGFTRDTFDKSVDRIKYEADGVIVEGIMGTGKHVEVKIVIRPTAKNDLAPAILSEIQASSYEHPIDQLYA</sequence>
<accession>A0ABD0L8K9</accession>
<gene>
    <name evidence="7" type="ORF">BaRGS_00013077</name>
</gene>
<evidence type="ECO:0000313" key="8">
    <source>
        <dbReference type="Proteomes" id="UP001519460"/>
    </source>
</evidence>